<organism evidence="3 4">
    <name type="scientific">Microlunatus panaciterrae</name>
    <dbReference type="NCBI Taxonomy" id="400768"/>
    <lineage>
        <taxon>Bacteria</taxon>
        <taxon>Bacillati</taxon>
        <taxon>Actinomycetota</taxon>
        <taxon>Actinomycetes</taxon>
        <taxon>Propionibacteriales</taxon>
        <taxon>Propionibacteriaceae</taxon>
        <taxon>Microlunatus</taxon>
    </lineage>
</organism>
<evidence type="ECO:0000256" key="2">
    <source>
        <dbReference type="SAM" id="Phobius"/>
    </source>
</evidence>
<proteinExistence type="predicted"/>
<gene>
    <name evidence="3" type="ORF">JOE57_003466</name>
</gene>
<dbReference type="EMBL" id="JAFBCF010000001">
    <property type="protein sequence ID" value="MBM7800545.1"/>
    <property type="molecule type" value="Genomic_DNA"/>
</dbReference>
<feature type="transmembrane region" description="Helical" evidence="2">
    <location>
        <begin position="49"/>
        <end position="69"/>
    </location>
</feature>
<feature type="region of interest" description="Disordered" evidence="1">
    <location>
        <begin position="78"/>
        <end position="111"/>
    </location>
</feature>
<keyword evidence="2" id="KW-0472">Membrane</keyword>
<comment type="caution">
    <text evidence="3">The sequence shown here is derived from an EMBL/GenBank/DDBJ whole genome shotgun (WGS) entry which is preliminary data.</text>
</comment>
<dbReference type="Proteomes" id="UP000704762">
    <property type="component" value="Unassembled WGS sequence"/>
</dbReference>
<evidence type="ECO:0000313" key="4">
    <source>
        <dbReference type="Proteomes" id="UP000704762"/>
    </source>
</evidence>
<keyword evidence="2" id="KW-1133">Transmembrane helix</keyword>
<accession>A0ABS2RNG7</accession>
<keyword evidence="4" id="KW-1185">Reference proteome</keyword>
<evidence type="ECO:0000256" key="1">
    <source>
        <dbReference type="SAM" id="MobiDB-lite"/>
    </source>
</evidence>
<name>A0ABS2RNG7_9ACTN</name>
<sequence>MEHPVARHAAISERATRPVEALAVRDLRPRHAQALADSRQRKAKSPGGIFALAAAVLLVIISLAVVWLISRPASTGVSAPIAGTAEAPRSATARTTSDGGNASGDPVSTGAASFQLTDPVDSAKPFQVVPIRGVHLGGTNTVLQVQRMDRGRWVSFPVPTVTDESGHFATYVELGKPGRYSLRVLDPASGAASRPFVLVIKG</sequence>
<keyword evidence="2" id="KW-0812">Transmembrane</keyword>
<protein>
    <submittedName>
        <fullName evidence="3">Uncharacterized protein</fullName>
    </submittedName>
</protein>
<dbReference type="RefSeq" id="WP_204919890.1">
    <property type="nucleotide sequence ID" value="NZ_BAAAQP010000003.1"/>
</dbReference>
<evidence type="ECO:0000313" key="3">
    <source>
        <dbReference type="EMBL" id="MBM7800545.1"/>
    </source>
</evidence>
<reference evidence="3 4" key="1">
    <citation type="submission" date="2021-01" db="EMBL/GenBank/DDBJ databases">
        <title>Sequencing the genomes of 1000 actinobacteria strains.</title>
        <authorList>
            <person name="Klenk H.-P."/>
        </authorList>
    </citation>
    <scope>NUCLEOTIDE SEQUENCE [LARGE SCALE GENOMIC DNA]</scope>
    <source>
        <strain evidence="3 4">DSM 18662</strain>
    </source>
</reference>